<feature type="domain" description="NAD/GMP synthase" evidence="1">
    <location>
        <begin position="10"/>
        <end position="81"/>
    </location>
</feature>
<evidence type="ECO:0000313" key="2">
    <source>
        <dbReference type="EMBL" id="EEW36426.1"/>
    </source>
</evidence>
<dbReference type="AlphaFoldDB" id="C8NIM9"/>
<protein>
    <submittedName>
        <fullName evidence="2">TIGR00268 family protein</fullName>
    </submittedName>
</protein>
<dbReference type="NCBIfam" id="TIGR00268">
    <property type="entry name" value="ATP-dependent sacrificial sulfur transferase LarE"/>
    <property type="match status" value="1"/>
</dbReference>
<dbReference type="PIRSF" id="PIRSF006661">
    <property type="entry name" value="PP-lp_UCP006661"/>
    <property type="match status" value="1"/>
</dbReference>
<dbReference type="PANTHER" id="PTHR43169">
    <property type="entry name" value="EXSB FAMILY PROTEIN"/>
    <property type="match status" value="1"/>
</dbReference>
<dbReference type="GeneID" id="78412467"/>
<dbReference type="Proteomes" id="UP000005926">
    <property type="component" value="Unassembled WGS sequence"/>
</dbReference>
<dbReference type="RefSeq" id="WP_005606379.1">
    <property type="nucleotide sequence ID" value="NZ_CP102283.1"/>
</dbReference>
<name>C8NIM9_9LACT</name>
<dbReference type="HOGENOM" id="CLU_061181_2_0_9"/>
<dbReference type="Gene3D" id="3.40.50.620">
    <property type="entry name" value="HUPs"/>
    <property type="match status" value="1"/>
</dbReference>
<sequence>MDEKEARLRELLKEVGKIVVPYSGGIDSSYLLKIAVDTLGRDNVIAAVVNSELFSDREFSEAIDLGTEMGARVLGLEMEELSDPHIASNTPNSWYYSKKMLYQTIKKNVEGEGFTVLSDGLIMDDINDYRPGVKARNEEGVRSLLQEAGLYKSEIRELAKRAGVTNWNKTPSCSLASRFPYGTRITPEKVEAVFKAEEYFAKRGFEPVRVRVHQDLARIEVGTDQIEKLVKNHEEINQMMQELGFLFVTVDLQGYKYGRMNDQLDEKTKKEAIG</sequence>
<organism evidence="2 3">
    <name type="scientific">Granulicatella adiacens ATCC 49175</name>
    <dbReference type="NCBI Taxonomy" id="638301"/>
    <lineage>
        <taxon>Bacteria</taxon>
        <taxon>Bacillati</taxon>
        <taxon>Bacillota</taxon>
        <taxon>Bacilli</taxon>
        <taxon>Lactobacillales</taxon>
        <taxon>Carnobacteriaceae</taxon>
        <taxon>Granulicatella</taxon>
    </lineage>
</organism>
<proteinExistence type="predicted"/>
<dbReference type="SUPFAM" id="SSF52402">
    <property type="entry name" value="Adenine nucleotide alpha hydrolases-like"/>
    <property type="match status" value="1"/>
</dbReference>
<comment type="caution">
    <text evidence="2">The sequence shown here is derived from an EMBL/GenBank/DDBJ whole genome shotgun (WGS) entry which is preliminary data.</text>
</comment>
<dbReference type="Pfam" id="PF02540">
    <property type="entry name" value="NAD_synthase"/>
    <property type="match status" value="1"/>
</dbReference>
<dbReference type="PANTHER" id="PTHR43169:SF2">
    <property type="entry name" value="NAD_GMP SYNTHASE DOMAIN-CONTAINING PROTEIN"/>
    <property type="match status" value="1"/>
</dbReference>
<dbReference type="CDD" id="cd01990">
    <property type="entry name" value="LarE-like"/>
    <property type="match status" value="1"/>
</dbReference>
<reference evidence="2 3" key="1">
    <citation type="submission" date="2009-08" db="EMBL/GenBank/DDBJ databases">
        <authorList>
            <person name="Muzny D."/>
            <person name="Qin X."/>
            <person name="Deng J."/>
            <person name="Jiang H."/>
            <person name="Liu Y."/>
            <person name="Qu J."/>
            <person name="Song X.-Z."/>
            <person name="Zhang L."/>
            <person name="Thornton R."/>
            <person name="Coyle M."/>
            <person name="Francisco L."/>
            <person name="Jackson L."/>
            <person name="Javaid M."/>
            <person name="Korchina V."/>
            <person name="Kovar C."/>
            <person name="Mata R."/>
            <person name="Mathew T."/>
            <person name="Ngo R."/>
            <person name="Nguyen L."/>
            <person name="Nguyen N."/>
            <person name="Okwuonu G."/>
            <person name="Ongeri F."/>
            <person name="Pham C."/>
            <person name="Simmons D."/>
            <person name="Wilczek-Boney K."/>
            <person name="Hale W."/>
            <person name="Jakkamsetti A."/>
            <person name="Pham P."/>
            <person name="Ruth R."/>
            <person name="San Lucas F."/>
            <person name="Warren J."/>
            <person name="Zhang J."/>
            <person name="Zhao Z."/>
            <person name="Zhou C."/>
            <person name="Zhu D."/>
            <person name="Lee S."/>
            <person name="Bess C."/>
            <person name="Blankenburg K."/>
            <person name="Forbes L."/>
            <person name="Fu Q."/>
            <person name="Gubbala S."/>
            <person name="Hirani K."/>
            <person name="Jayaseelan J.C."/>
            <person name="Lara F."/>
            <person name="Munidasa M."/>
            <person name="Palculict T."/>
            <person name="Patil S."/>
            <person name="Pu L.-L."/>
            <person name="Saada N."/>
            <person name="Tang L."/>
            <person name="Weissenberger G."/>
            <person name="Zhu Y."/>
            <person name="Hemphill L."/>
            <person name="Shang Y."/>
            <person name="Youmans B."/>
            <person name="Ayvaz T."/>
            <person name="Ross M."/>
            <person name="Santibanez J."/>
            <person name="Aqrawi P."/>
            <person name="Gross S."/>
            <person name="Joshi V."/>
            <person name="Fowler G."/>
            <person name="Nazareth L."/>
            <person name="Reid J."/>
            <person name="Worley K."/>
            <person name="Petrosino J."/>
            <person name="Highlander S."/>
            <person name="Gibbs R."/>
        </authorList>
    </citation>
    <scope>NUCLEOTIDE SEQUENCE [LARGE SCALE GENOMIC DNA]</scope>
    <source>
        <strain evidence="2 3">ATCC 49175</strain>
    </source>
</reference>
<dbReference type="InterPro" id="IPR022310">
    <property type="entry name" value="NAD/GMP_synthase"/>
</dbReference>
<evidence type="ECO:0000259" key="1">
    <source>
        <dbReference type="Pfam" id="PF02540"/>
    </source>
</evidence>
<dbReference type="GO" id="GO:0016783">
    <property type="term" value="F:sulfurtransferase activity"/>
    <property type="evidence" value="ECO:0007669"/>
    <property type="project" value="InterPro"/>
</dbReference>
<dbReference type="eggNOG" id="COG1606">
    <property type="taxonomic scope" value="Bacteria"/>
</dbReference>
<dbReference type="InterPro" id="IPR005232">
    <property type="entry name" value="LarE"/>
</dbReference>
<keyword evidence="3" id="KW-1185">Reference proteome</keyword>
<dbReference type="STRING" id="638301.HMPREF0444_1774"/>
<gene>
    <name evidence="2" type="ORF">HMPREF0444_1774</name>
</gene>
<accession>C8NIM9</accession>
<dbReference type="InterPro" id="IPR014729">
    <property type="entry name" value="Rossmann-like_a/b/a_fold"/>
</dbReference>
<evidence type="ECO:0000313" key="3">
    <source>
        <dbReference type="Proteomes" id="UP000005926"/>
    </source>
</evidence>
<dbReference type="GO" id="GO:0006163">
    <property type="term" value="P:purine nucleotide metabolic process"/>
    <property type="evidence" value="ECO:0007669"/>
    <property type="project" value="UniProtKB-ARBA"/>
</dbReference>
<dbReference type="InterPro" id="IPR052188">
    <property type="entry name" value="Ni-pincer_cofactor_biosynth"/>
</dbReference>
<dbReference type="EMBL" id="ACKZ01000029">
    <property type="protein sequence ID" value="EEW36426.1"/>
    <property type="molecule type" value="Genomic_DNA"/>
</dbReference>